<reference evidence="1" key="1">
    <citation type="submission" date="2022-07" db="EMBL/GenBank/DDBJ databases">
        <title>Phylogenomic reconstructions and comparative analyses of Kickxellomycotina fungi.</title>
        <authorList>
            <person name="Reynolds N.K."/>
            <person name="Stajich J.E."/>
            <person name="Barry K."/>
            <person name="Grigoriev I.V."/>
            <person name="Crous P."/>
            <person name="Smith M.E."/>
        </authorList>
    </citation>
    <scope>NUCLEOTIDE SEQUENCE</scope>
    <source>
        <strain evidence="1">NRRL 5244</strain>
    </source>
</reference>
<name>A0ACC1JHH5_9FUNG</name>
<protein>
    <submittedName>
        <fullName evidence="1">Karyopherin</fullName>
    </submittedName>
</protein>
<proteinExistence type="predicted"/>
<organism evidence="1 2">
    <name type="scientific">Linderina macrospora</name>
    <dbReference type="NCBI Taxonomy" id="4868"/>
    <lineage>
        <taxon>Eukaryota</taxon>
        <taxon>Fungi</taxon>
        <taxon>Fungi incertae sedis</taxon>
        <taxon>Zoopagomycota</taxon>
        <taxon>Kickxellomycotina</taxon>
        <taxon>Kickxellomycetes</taxon>
        <taxon>Kickxellales</taxon>
        <taxon>Kickxellaceae</taxon>
        <taxon>Linderina</taxon>
    </lineage>
</organism>
<gene>
    <name evidence="1" type="primary">MSN5</name>
    <name evidence="1" type="ORF">FBU59_000118</name>
</gene>
<evidence type="ECO:0000313" key="2">
    <source>
        <dbReference type="Proteomes" id="UP001150603"/>
    </source>
</evidence>
<evidence type="ECO:0000313" key="1">
    <source>
        <dbReference type="EMBL" id="KAJ1951507.1"/>
    </source>
</evidence>
<accession>A0ACC1JHH5</accession>
<dbReference type="Proteomes" id="UP001150603">
    <property type="component" value="Unassembled WGS sequence"/>
</dbReference>
<sequence length="1289" mass="139167">MLRGHGKQDPAYIKEKLVTVFVLLAVRMWPSSVWGDFNSQMMYLYRLSAKHQELALKIWQTLGEEVFEYESDLSVGVHKGDLLIGLAGSLLPKATSTELYPHGYRVAVDNGAPASFNKTKAGKKAREIPYEPGNEDGWLLRWAMYAGEIAQRMEHQGSGGNSQTDQDHGDLGELLGSVVDTIAVFMDWVPVRALVTTQMIPCIAGLLRVRSSDSVRQRAVKCLEKISRRNVPSGEYRDTILLEFASATSNTGGPVVATMAQAYLSTVKPQADSQWGDTAEALAAARTIAQTAMNLVSLHWARKKVDVNVLGDGQALIELLLLLCRDPRYTVSSLAMASWTAIIGHQALSKDGAVLAAFSSLAELTTTMLFNVCRASHLVGEQIHGGSANGEEAGLDEDEVDQFESLADLRSFLSSEVRSRLLGILRGTCKLEPTGFVRWIVPSLLPVLSKPITGAATADVGQVSVAEAAFVTVDTILSTLDEYEQRALADGDGDAAVHVQEVRPLCYEIGGMVVGFVTDHAGLVTRQLQTLPSFGFLLRQSAIEQAPEARQLLFDVLKKCTALLRTPPSDDNAHARELRTLSRRATGALVRIATAIPDSLMLIYGDLSQLVQSCLTDVHVSDSVKSYLAEFLLTLIAGASCSLPQRKELAGTVIHPLVESLKEFAPALESPQELISLLGLPALDALIAGGNGAECKQAMDLARRNRFRLMHVLATLQICLSRTLSGDAAVSLAAVWSDYVGEMAPVMLMLVRSVHALWNQTNWIQLPWQSTMARNRLFGLLDLSTSERASLAGNLVGTDPSAAAAATKESQHDSDLHSVEIRAVRHTLNALRESAYKSIGSLAQLPELFDPQTLPSIGENFAGCLFADASVIGARQWKMLLAEVVRPVCAAMGNWASRRDATVEQNVRVVAEFSKPWLVPLLAFCAERLTSEWADIMAGAGRQRAASGGDADESSGGLEEDIAAEKLLRDWTRAWSAVTADLLAAMSMWVPEASQIEDDLSSSARLTTTTTTTTTAATDGSATTNSALGAYILRTPEAFAAVLTAALHVMQHQDTHASLRTTAALARLAPGLSITGLLQHYAPPTPAHASSVNAYVSRVHASLVDTKSGGTIVSSWLCRDFVAACVKVLRDPCLLDVQDSVLGMVADVLHFSSFASHMPVHWRLLTTNAESKAPDVAFRATMVYSMLPAIQETGVVGDEIEQALEQIVVETEAKRRRALLRLAFQPMLAIEKSRLFSKDAAKKKKQQMEKKPAGVGCAVDAPDSWTSRSNGGESVIDSDSDFNLGSIMP</sequence>
<dbReference type="EMBL" id="JANBPW010000009">
    <property type="protein sequence ID" value="KAJ1951507.1"/>
    <property type="molecule type" value="Genomic_DNA"/>
</dbReference>
<comment type="caution">
    <text evidence="1">The sequence shown here is derived from an EMBL/GenBank/DDBJ whole genome shotgun (WGS) entry which is preliminary data.</text>
</comment>
<keyword evidence="2" id="KW-1185">Reference proteome</keyword>